<proteinExistence type="predicted"/>
<evidence type="ECO:0000313" key="2">
    <source>
        <dbReference type="EMBL" id="MPC28510.1"/>
    </source>
</evidence>
<dbReference type="EMBL" id="VSRR010001926">
    <property type="protein sequence ID" value="MPC28510.1"/>
    <property type="molecule type" value="Genomic_DNA"/>
</dbReference>
<gene>
    <name evidence="2" type="ORF">E2C01_021716</name>
</gene>
<protein>
    <submittedName>
        <fullName evidence="2">Uncharacterized protein</fullName>
    </submittedName>
</protein>
<reference evidence="2 3" key="1">
    <citation type="submission" date="2019-05" db="EMBL/GenBank/DDBJ databases">
        <title>Another draft genome of Portunus trituberculatus and its Hox gene families provides insights of decapod evolution.</title>
        <authorList>
            <person name="Jeong J.-H."/>
            <person name="Song I."/>
            <person name="Kim S."/>
            <person name="Choi T."/>
            <person name="Kim D."/>
            <person name="Ryu S."/>
            <person name="Kim W."/>
        </authorList>
    </citation>
    <scope>NUCLEOTIDE SEQUENCE [LARGE SCALE GENOMIC DNA]</scope>
    <source>
        <tissue evidence="2">Muscle</tissue>
    </source>
</reference>
<evidence type="ECO:0000313" key="3">
    <source>
        <dbReference type="Proteomes" id="UP000324222"/>
    </source>
</evidence>
<feature type="signal peptide" evidence="1">
    <location>
        <begin position="1"/>
        <end position="25"/>
    </location>
</feature>
<dbReference type="Proteomes" id="UP000324222">
    <property type="component" value="Unassembled WGS sequence"/>
</dbReference>
<keyword evidence="1" id="KW-0732">Signal</keyword>
<dbReference type="AlphaFoldDB" id="A0A5B7E3G4"/>
<evidence type="ECO:0000256" key="1">
    <source>
        <dbReference type="SAM" id="SignalP"/>
    </source>
</evidence>
<feature type="chain" id="PRO_5023083127" evidence="1">
    <location>
        <begin position="26"/>
        <end position="273"/>
    </location>
</feature>
<name>A0A5B7E3G4_PORTR</name>
<organism evidence="2 3">
    <name type="scientific">Portunus trituberculatus</name>
    <name type="common">Swimming crab</name>
    <name type="synonym">Neptunus trituberculatus</name>
    <dbReference type="NCBI Taxonomy" id="210409"/>
    <lineage>
        <taxon>Eukaryota</taxon>
        <taxon>Metazoa</taxon>
        <taxon>Ecdysozoa</taxon>
        <taxon>Arthropoda</taxon>
        <taxon>Crustacea</taxon>
        <taxon>Multicrustacea</taxon>
        <taxon>Malacostraca</taxon>
        <taxon>Eumalacostraca</taxon>
        <taxon>Eucarida</taxon>
        <taxon>Decapoda</taxon>
        <taxon>Pleocyemata</taxon>
        <taxon>Brachyura</taxon>
        <taxon>Eubrachyura</taxon>
        <taxon>Portunoidea</taxon>
        <taxon>Portunidae</taxon>
        <taxon>Portuninae</taxon>
        <taxon>Portunus</taxon>
    </lineage>
</organism>
<sequence length="273" mass="30395">MFANTMRDGVLWLVIVAVAAWGAEGLERPFVVTGIIHTSASSSPVYQLPTWESPVSIFGVEADGDAHLTLLNLVNGRSLNISLEIRAYDNESQVTGSGVGDLLSVVTQDNIALDLDEFAWFSIWRTKQGITVYEASTTDPFLLYFNNNTVNETDFRELNAFQVSSLRNASWDFIGDKYDDENEATVPKDLKSELQAVVEGFQPRLSVIETFKKTSLSQLDKSNIRDLASELYWAKSYLMLINYFGYKIEGRNTSEVISDINKMIDAAGDTLSS</sequence>
<accession>A0A5B7E3G4</accession>
<comment type="caution">
    <text evidence="2">The sequence shown here is derived from an EMBL/GenBank/DDBJ whole genome shotgun (WGS) entry which is preliminary data.</text>
</comment>
<keyword evidence="3" id="KW-1185">Reference proteome</keyword>